<feature type="binding site" evidence="11">
    <location>
        <begin position="81"/>
        <end position="85"/>
    </location>
    <ligand>
        <name>GTP</name>
        <dbReference type="ChEBI" id="CHEBI:37565"/>
    </ligand>
</feature>
<evidence type="ECO:0000256" key="8">
    <source>
        <dbReference type="ARBA" id="ARBA00058140"/>
    </source>
</evidence>
<evidence type="ECO:0000256" key="1">
    <source>
        <dbReference type="ARBA" id="ARBA00007249"/>
    </source>
</evidence>
<dbReference type="KEGG" id="cpin:CPIN18020_1366"/>
<evidence type="ECO:0000256" key="7">
    <source>
        <dbReference type="ARBA" id="ARBA00029554"/>
    </source>
</evidence>
<comment type="subunit">
    <text evidence="10">(Microbial infection) Upon infection by bacteriophage Qbeta, part of the viral RNA-dependent RNA polymerase complex, the other subunits are the viral replicase catalytic subunit (AC P14647), host ribosomal protein S1 and EF-Ts.</text>
</comment>
<dbReference type="RefSeq" id="WP_078423731.1">
    <property type="nucleotide sequence ID" value="NZ_CP017018.1"/>
</dbReference>
<dbReference type="Gene3D" id="3.40.50.300">
    <property type="entry name" value="P-loop containing nucleotide triphosphate hydrolases"/>
    <property type="match status" value="1"/>
</dbReference>
<dbReference type="InterPro" id="IPR004541">
    <property type="entry name" value="Transl_elong_EFTu/EF1A_bac/org"/>
</dbReference>
<evidence type="ECO:0000256" key="2">
    <source>
        <dbReference type="ARBA" id="ARBA00022741"/>
    </source>
</evidence>
<dbReference type="Gene3D" id="2.40.30.10">
    <property type="entry name" value="Translation factors"/>
    <property type="match status" value="2"/>
</dbReference>
<organism evidence="12 13">
    <name type="scientific">Campylobacter pinnipediorum subsp. caledonicus</name>
    <dbReference type="NCBI Taxonomy" id="1874362"/>
    <lineage>
        <taxon>Bacteria</taxon>
        <taxon>Pseudomonadati</taxon>
        <taxon>Campylobacterota</taxon>
        <taxon>Epsilonproteobacteria</taxon>
        <taxon>Campylobacterales</taxon>
        <taxon>Campylobacteraceae</taxon>
        <taxon>Campylobacter</taxon>
    </lineage>
</organism>
<dbReference type="Pfam" id="PF03143">
    <property type="entry name" value="GTP_EFTU_D3"/>
    <property type="match status" value="1"/>
</dbReference>
<dbReference type="SUPFAM" id="SSF50465">
    <property type="entry name" value="EF-Tu/eEF-1alpha/eIF2-gamma C-terminal domain"/>
    <property type="match status" value="1"/>
</dbReference>
<dbReference type="AlphaFoldDB" id="A0A1S6U8Y4"/>
<sequence length="399" mass="43662">MAKEKFSRNKPHVNIGTIGHVDHGKTTLTAAISAVLSRKGLAELKDYDNIDNAPEEKERGITIATSHIEYETENRHYAHVDCPGHADYVKNMITGAAQMDGAILVVSAADGPMPQTREHILLSRQVGVPYIVVFMNKADMVDDAELLELVEMEIRELLNEYSFPGDDTPIVSGSALKALEEAKNGTEGEWSAKVMELMAAVDSYIPNPVRDTDKDLLMPIEDVFSISGRGTVVTGRIEKGVVKVGDTIEIVGIRDTQTTTVTGVEMFRKEMDQGEAGDNVGVLLRGTKKEDVERGMVLCKPKSITPHTKFEGEVYILTKEEGGRHTPFFNNYRPQFYVRTTDVTGSITLPEGTEMVMPGDNLKISVELIAPIALEEGTRFAIREGGRTVGSGVVSKILA</sequence>
<dbReference type="NCBIfam" id="NF009372">
    <property type="entry name" value="PRK12735.1"/>
    <property type="match status" value="1"/>
</dbReference>
<dbReference type="Pfam" id="PF00009">
    <property type="entry name" value="GTP_EFTU"/>
    <property type="match status" value="1"/>
</dbReference>
<dbReference type="PANTHER" id="PTHR43721">
    <property type="entry name" value="ELONGATION FACTOR TU-RELATED"/>
    <property type="match status" value="1"/>
</dbReference>
<protein>
    <recommendedName>
        <fullName evidence="7 11">Elongation factor Tu</fullName>
        <shortName evidence="11">EF-Tu</shortName>
        <ecNumber evidence="11">3.6.5.3</ecNumber>
    </recommendedName>
</protein>
<gene>
    <name evidence="11 12" type="primary">tuf</name>
    <name evidence="12" type="ORF">CPIN18021_1414</name>
</gene>
<dbReference type="CDD" id="cd01884">
    <property type="entry name" value="EF_Tu"/>
    <property type="match status" value="1"/>
</dbReference>
<keyword evidence="4 11" id="KW-0378">Hydrolase</keyword>
<feature type="binding site" evidence="11">
    <location>
        <begin position="19"/>
        <end position="26"/>
    </location>
    <ligand>
        <name>GTP</name>
        <dbReference type="ChEBI" id="CHEBI:37565"/>
    </ligand>
</feature>
<dbReference type="PROSITE" id="PS51722">
    <property type="entry name" value="G_TR_2"/>
    <property type="match status" value="1"/>
</dbReference>
<dbReference type="FunFam" id="2.40.30.10:FF:000001">
    <property type="entry name" value="Elongation factor Tu"/>
    <property type="match status" value="1"/>
</dbReference>
<dbReference type="InterPro" id="IPR004160">
    <property type="entry name" value="Transl_elong_EFTu/EF1A_C"/>
</dbReference>
<dbReference type="InterPro" id="IPR027417">
    <property type="entry name" value="P-loop_NTPase"/>
</dbReference>
<dbReference type="CDD" id="cd03697">
    <property type="entry name" value="EFTU_II"/>
    <property type="match status" value="1"/>
</dbReference>
<evidence type="ECO:0000256" key="10">
    <source>
        <dbReference type="ARBA" id="ARBA00064283"/>
    </source>
</evidence>
<dbReference type="InterPro" id="IPR033720">
    <property type="entry name" value="EFTU_2"/>
</dbReference>
<accession>A0A1S6U8Y4</accession>
<dbReference type="PROSITE" id="PS00301">
    <property type="entry name" value="G_TR_1"/>
    <property type="match status" value="1"/>
</dbReference>
<dbReference type="NCBIfam" id="NF009373">
    <property type="entry name" value="PRK12736.1"/>
    <property type="match status" value="1"/>
</dbReference>
<dbReference type="NCBIfam" id="NF000766">
    <property type="entry name" value="PRK00049.1"/>
    <property type="match status" value="1"/>
</dbReference>
<dbReference type="GeneID" id="56567006"/>
<dbReference type="InterPro" id="IPR031157">
    <property type="entry name" value="G_TR_CS"/>
</dbReference>
<dbReference type="InterPro" id="IPR050055">
    <property type="entry name" value="EF-Tu_GTPase"/>
</dbReference>
<dbReference type="InterPro" id="IPR009001">
    <property type="entry name" value="Transl_elong_EF1A/Init_IF2_C"/>
</dbReference>
<evidence type="ECO:0000256" key="6">
    <source>
        <dbReference type="ARBA" id="ARBA00023134"/>
    </source>
</evidence>
<comment type="similarity">
    <text evidence="1 11">Belongs to the TRAFAC class translation factor GTPase superfamily. Classic translation factor GTPase family. EF-Tu/EF-1A subfamily.</text>
</comment>
<dbReference type="InterPro" id="IPR004161">
    <property type="entry name" value="EFTu-like_2"/>
</dbReference>
<comment type="subunit">
    <text evidence="9">Monomer. Heterotetramer composed of two EF-Ts.EF-Tu dimer complexes.</text>
</comment>
<dbReference type="GO" id="GO:0003924">
    <property type="term" value="F:GTPase activity"/>
    <property type="evidence" value="ECO:0007669"/>
    <property type="project" value="UniProtKB-UniRule"/>
</dbReference>
<comment type="function">
    <text evidence="8">May play an important regulatory role in cell growth and in the bacterial response to nutrient deprivation.</text>
</comment>
<keyword evidence="5 11" id="KW-0648">Protein biosynthesis</keyword>
<comment type="subcellular location">
    <subcellularLocation>
        <location evidence="11">Cytoplasm</location>
    </subcellularLocation>
</comment>
<dbReference type="InterPro" id="IPR041709">
    <property type="entry name" value="EF-Tu_GTP-bd"/>
</dbReference>
<evidence type="ECO:0000256" key="9">
    <source>
        <dbReference type="ARBA" id="ARBA00063778"/>
    </source>
</evidence>
<dbReference type="GO" id="GO:0005829">
    <property type="term" value="C:cytosol"/>
    <property type="evidence" value="ECO:0007669"/>
    <property type="project" value="TreeGrafter"/>
</dbReference>
<dbReference type="CDD" id="cd03707">
    <property type="entry name" value="EFTU_III"/>
    <property type="match status" value="1"/>
</dbReference>
<comment type="function">
    <text evidence="11">GTP hydrolase that promotes the GTP-dependent binding of aminoacyl-tRNA to the A-site of ribosomes during protein biosynthesis.</text>
</comment>
<dbReference type="Proteomes" id="UP000190868">
    <property type="component" value="Chromosome"/>
</dbReference>
<dbReference type="InterPro" id="IPR000795">
    <property type="entry name" value="T_Tr_GTP-bd_dom"/>
</dbReference>
<keyword evidence="6 11" id="KW-0342">GTP-binding</keyword>
<evidence type="ECO:0000256" key="11">
    <source>
        <dbReference type="HAMAP-Rule" id="MF_00118"/>
    </source>
</evidence>
<evidence type="ECO:0000256" key="4">
    <source>
        <dbReference type="ARBA" id="ARBA00022801"/>
    </source>
</evidence>
<dbReference type="Pfam" id="PF03144">
    <property type="entry name" value="GTP_EFTU_D2"/>
    <property type="match status" value="1"/>
</dbReference>
<keyword evidence="11" id="KW-0479">Metal-binding</keyword>
<dbReference type="PANTHER" id="PTHR43721:SF22">
    <property type="entry name" value="ELONGATION FACTOR TU, MITOCHONDRIAL"/>
    <property type="match status" value="1"/>
</dbReference>
<dbReference type="NCBIfam" id="TIGR00231">
    <property type="entry name" value="small_GTP"/>
    <property type="match status" value="1"/>
</dbReference>
<keyword evidence="11" id="KW-0460">Magnesium</keyword>
<dbReference type="SUPFAM" id="SSF52540">
    <property type="entry name" value="P-loop containing nucleoside triphosphate hydrolases"/>
    <property type="match status" value="1"/>
</dbReference>
<dbReference type="HAMAP" id="MF_00118_B">
    <property type="entry name" value="EF_Tu_B"/>
    <property type="match status" value="1"/>
</dbReference>
<feature type="binding site" evidence="11">
    <location>
        <position position="26"/>
    </location>
    <ligand>
        <name>Mg(2+)</name>
        <dbReference type="ChEBI" id="CHEBI:18420"/>
    </ligand>
</feature>
<evidence type="ECO:0000313" key="13">
    <source>
        <dbReference type="Proteomes" id="UP000190868"/>
    </source>
</evidence>
<dbReference type="EC" id="3.6.5.3" evidence="11"/>
<keyword evidence="13" id="KW-1185">Reference proteome</keyword>
<evidence type="ECO:0000256" key="3">
    <source>
        <dbReference type="ARBA" id="ARBA00022768"/>
    </source>
</evidence>
<dbReference type="EMBL" id="CP017258">
    <property type="protein sequence ID" value="AQW88206.1"/>
    <property type="molecule type" value="Genomic_DNA"/>
</dbReference>
<name>A0A1S6U8Y4_9BACT</name>
<evidence type="ECO:0000256" key="5">
    <source>
        <dbReference type="ARBA" id="ARBA00022917"/>
    </source>
</evidence>
<reference evidence="13" key="1">
    <citation type="submission" date="2016-09" db="EMBL/GenBank/DDBJ databases">
        <title>Comparative genomics of the Campylobacter concisus group.</title>
        <authorList>
            <person name="Miller W.G."/>
            <person name="Yee E."/>
            <person name="Chapman M.H."/>
            <person name="Huynh S."/>
            <person name="Bono J.L."/>
            <person name="On S.L.W."/>
            <person name="StLeger J."/>
            <person name="Foster G."/>
            <person name="Parker C.T."/>
        </authorList>
    </citation>
    <scope>NUCLEOTIDE SEQUENCE [LARGE SCALE GENOMIC DNA]</scope>
    <source>
        <strain evidence="13">RM18021</strain>
    </source>
</reference>
<proteinExistence type="inferred from homology"/>
<dbReference type="GO" id="GO:0005525">
    <property type="term" value="F:GTP binding"/>
    <property type="evidence" value="ECO:0007669"/>
    <property type="project" value="UniProtKB-UniRule"/>
</dbReference>
<dbReference type="GO" id="GO:0003746">
    <property type="term" value="F:translation elongation factor activity"/>
    <property type="evidence" value="ECO:0007669"/>
    <property type="project" value="UniProtKB-UniRule"/>
</dbReference>
<feature type="binding site" evidence="11">
    <location>
        <begin position="136"/>
        <end position="139"/>
    </location>
    <ligand>
        <name>GTP</name>
        <dbReference type="ChEBI" id="CHEBI:37565"/>
    </ligand>
</feature>
<keyword evidence="3 11" id="KW-0251">Elongation factor</keyword>
<comment type="catalytic activity">
    <reaction evidence="11">
        <text>GTP + H2O = GDP + phosphate + H(+)</text>
        <dbReference type="Rhea" id="RHEA:19669"/>
        <dbReference type="ChEBI" id="CHEBI:15377"/>
        <dbReference type="ChEBI" id="CHEBI:15378"/>
        <dbReference type="ChEBI" id="CHEBI:37565"/>
        <dbReference type="ChEBI" id="CHEBI:43474"/>
        <dbReference type="ChEBI" id="CHEBI:58189"/>
        <dbReference type="EC" id="3.6.5.3"/>
    </reaction>
</comment>
<evidence type="ECO:0000313" key="12">
    <source>
        <dbReference type="EMBL" id="AQW88206.1"/>
    </source>
</evidence>
<dbReference type="PRINTS" id="PR00315">
    <property type="entry name" value="ELONGATNFCT"/>
</dbReference>
<dbReference type="FunFam" id="3.40.50.300:FF:000003">
    <property type="entry name" value="Elongation factor Tu"/>
    <property type="match status" value="1"/>
</dbReference>
<dbReference type="GO" id="GO:0000287">
    <property type="term" value="F:magnesium ion binding"/>
    <property type="evidence" value="ECO:0007669"/>
    <property type="project" value="UniProtKB-UniRule"/>
</dbReference>
<keyword evidence="11" id="KW-0963">Cytoplasm</keyword>
<dbReference type="InterPro" id="IPR009000">
    <property type="entry name" value="Transl_B-barrel_sf"/>
</dbReference>
<dbReference type="SUPFAM" id="SSF50447">
    <property type="entry name" value="Translation proteins"/>
    <property type="match status" value="1"/>
</dbReference>
<keyword evidence="2 11" id="KW-0547">Nucleotide-binding</keyword>
<dbReference type="NCBIfam" id="TIGR00485">
    <property type="entry name" value="EF-Tu"/>
    <property type="match status" value="1"/>
</dbReference>
<dbReference type="InterPro" id="IPR005225">
    <property type="entry name" value="Small_GTP-bd"/>
</dbReference>